<feature type="coiled-coil region" evidence="1">
    <location>
        <begin position="311"/>
        <end position="338"/>
    </location>
</feature>
<dbReference type="GeneID" id="30199492"/>
<dbReference type="Pfam" id="PF09994">
    <property type="entry name" value="T6SS_Tle1-like_cat"/>
    <property type="match status" value="1"/>
</dbReference>
<dbReference type="RefSeq" id="XP_019036935.1">
    <property type="nucleotide sequence ID" value="XM_019182246.1"/>
</dbReference>
<evidence type="ECO:0000256" key="1">
    <source>
        <dbReference type="SAM" id="Coils"/>
    </source>
</evidence>
<feature type="region of interest" description="Disordered" evidence="2">
    <location>
        <begin position="276"/>
        <end position="296"/>
    </location>
</feature>
<dbReference type="AlphaFoldDB" id="A0A1E3NX51"/>
<keyword evidence="1" id="KW-0175">Coiled coil</keyword>
<evidence type="ECO:0000259" key="3">
    <source>
        <dbReference type="Pfam" id="PF09994"/>
    </source>
</evidence>
<dbReference type="Proteomes" id="UP000094112">
    <property type="component" value="Unassembled WGS sequence"/>
</dbReference>
<dbReference type="PANTHER" id="PTHR33840:SF2">
    <property type="entry name" value="TLE1 PHOSPHOLIPASE DOMAIN-CONTAINING PROTEIN"/>
    <property type="match status" value="1"/>
</dbReference>
<dbReference type="SUPFAM" id="SSF53474">
    <property type="entry name" value="alpha/beta-Hydrolases"/>
    <property type="match status" value="1"/>
</dbReference>
<keyword evidence="5" id="KW-1185">Reference proteome</keyword>
<proteinExistence type="predicted"/>
<accession>A0A1E3NX51</accession>
<dbReference type="InterPro" id="IPR029058">
    <property type="entry name" value="AB_hydrolase_fold"/>
</dbReference>
<evidence type="ECO:0000313" key="5">
    <source>
        <dbReference type="Proteomes" id="UP000094112"/>
    </source>
</evidence>
<protein>
    <recommendedName>
        <fullName evidence="3">T6SS Phospholipase effector Tle1-like catalytic domain-containing protein</fullName>
    </recommendedName>
</protein>
<evidence type="ECO:0000313" key="4">
    <source>
        <dbReference type="EMBL" id="ODQ57728.1"/>
    </source>
</evidence>
<reference evidence="4 5" key="1">
    <citation type="journal article" date="2016" name="Proc. Natl. Acad. Sci. U.S.A.">
        <title>Comparative genomics of biotechnologically important yeasts.</title>
        <authorList>
            <person name="Riley R."/>
            <person name="Haridas S."/>
            <person name="Wolfe K.H."/>
            <person name="Lopes M.R."/>
            <person name="Hittinger C.T."/>
            <person name="Goeker M."/>
            <person name="Salamov A.A."/>
            <person name="Wisecaver J.H."/>
            <person name="Long T.M."/>
            <person name="Calvey C.H."/>
            <person name="Aerts A.L."/>
            <person name="Barry K.W."/>
            <person name="Choi C."/>
            <person name="Clum A."/>
            <person name="Coughlan A.Y."/>
            <person name="Deshpande S."/>
            <person name="Douglass A.P."/>
            <person name="Hanson S.J."/>
            <person name="Klenk H.-P."/>
            <person name="LaButti K.M."/>
            <person name="Lapidus A."/>
            <person name="Lindquist E.A."/>
            <person name="Lipzen A.M."/>
            <person name="Meier-Kolthoff J.P."/>
            <person name="Ohm R.A."/>
            <person name="Otillar R.P."/>
            <person name="Pangilinan J.L."/>
            <person name="Peng Y."/>
            <person name="Rokas A."/>
            <person name="Rosa C.A."/>
            <person name="Scheuner C."/>
            <person name="Sibirny A.A."/>
            <person name="Slot J.C."/>
            <person name="Stielow J.B."/>
            <person name="Sun H."/>
            <person name="Kurtzman C.P."/>
            <person name="Blackwell M."/>
            <person name="Grigoriev I.V."/>
            <person name="Jeffries T.W."/>
        </authorList>
    </citation>
    <scope>NUCLEOTIDE SEQUENCE [LARGE SCALE GENOMIC DNA]</scope>
    <source>
        <strain evidence="5">ATCC 58044 / CBS 1984 / NCYC 433 / NRRL Y-366-8</strain>
    </source>
</reference>
<dbReference type="EMBL" id="KV454213">
    <property type="protein sequence ID" value="ODQ57728.1"/>
    <property type="molecule type" value="Genomic_DNA"/>
</dbReference>
<evidence type="ECO:0000256" key="2">
    <source>
        <dbReference type="SAM" id="MobiDB-lite"/>
    </source>
</evidence>
<organism evidence="4 5">
    <name type="scientific">Wickerhamomyces anomalus (strain ATCC 58044 / CBS 1984 / NCYC 433 / NRRL Y-366-8)</name>
    <name type="common">Yeast</name>
    <name type="synonym">Hansenula anomala</name>
    <dbReference type="NCBI Taxonomy" id="683960"/>
    <lineage>
        <taxon>Eukaryota</taxon>
        <taxon>Fungi</taxon>
        <taxon>Dikarya</taxon>
        <taxon>Ascomycota</taxon>
        <taxon>Saccharomycotina</taxon>
        <taxon>Saccharomycetes</taxon>
        <taxon>Phaffomycetales</taxon>
        <taxon>Wickerhamomycetaceae</taxon>
        <taxon>Wickerhamomyces</taxon>
    </lineage>
</organism>
<dbReference type="STRING" id="683960.A0A1E3NX51"/>
<feature type="compositionally biased region" description="Polar residues" evidence="2">
    <location>
        <begin position="276"/>
        <end position="291"/>
    </location>
</feature>
<sequence length="655" mass="75167">MSVKELLNHKLKSVIVDEEDVSQSASSDGIRTGDLKKGKNIVLCFDGTHNKFGPSPYTNLLKLFRMLEKDDPESQICYYQPGIGASMSVESESMFERYLSKQSLSDNLDSLIAFSLDQHIIDAYKYLMRFYQNGDKIYLFGFSRGAFIARVLSSMIDRVGLLNAGLEEMAESAWSIYSAWEYAAQPSQPDYTTTLIDEYKKTFSRVDTPRIEFVGMFDCVNSVGLLRDRLFPLSTKSGLIKNLSHAVSLDERRGKYRQNLIFPFSYKPSFFSLTSTEQSSGNSSRKVTNAGSSTKTSVSSSISSILLEHFGEKSQKKLNDAQKLMKDIEQKLKETSRMSIRSRLKRVETNNNNTNGTDHQASFSTFGSSSDKQKLITGEYKEVWFAGNHGDIGGGWASDVNGHFLSHIPLRWMFGEALRVGVIFQRERLVNFANRFSSLDSMLSCNHDMLSFYKGELTHEISQAERETVLELSKATFNKAYIPDFRSCEVISDQASFEQFSPIQGYDGRGNSSIWNVLGWWIVEFLPIGTKIEDEDDKWRNVYVPNLGRPRSVPQYSKLHWSVYWRMKLCYDYLPRNLPEYVENILNERRSNHNDSESRDELMEFDVSSAFDDHTSDLIKKLIMETRLLFKQWDSEHWKQVPDDLNPIMRELGYM</sequence>
<dbReference type="OrthoDB" id="3162439at2759"/>
<dbReference type="PANTHER" id="PTHR33840">
    <property type="match status" value="1"/>
</dbReference>
<dbReference type="InterPro" id="IPR018712">
    <property type="entry name" value="Tle1-like_cat"/>
</dbReference>
<gene>
    <name evidence="4" type="ORF">WICANDRAFT_34864</name>
</gene>
<name>A0A1E3NX51_WICAA</name>
<feature type="domain" description="T6SS Phospholipase effector Tle1-like catalytic" evidence="3">
    <location>
        <begin position="39"/>
        <end position="415"/>
    </location>
</feature>